<feature type="transmembrane region" description="Helical" evidence="1">
    <location>
        <begin position="81"/>
        <end position="100"/>
    </location>
</feature>
<dbReference type="KEGG" id="cmt:CCM_07050"/>
<dbReference type="GeneID" id="18169061"/>
<protein>
    <submittedName>
        <fullName evidence="2">Uncharacterized protein</fullName>
    </submittedName>
</protein>
<evidence type="ECO:0000313" key="2">
    <source>
        <dbReference type="EMBL" id="EGX90630.1"/>
    </source>
</evidence>
<dbReference type="VEuPathDB" id="FungiDB:CCM_07050"/>
<dbReference type="AlphaFoldDB" id="G3JLQ6"/>
<evidence type="ECO:0000313" key="3">
    <source>
        <dbReference type="Proteomes" id="UP000001610"/>
    </source>
</evidence>
<keyword evidence="1" id="KW-0812">Transmembrane</keyword>
<keyword evidence="1" id="KW-0472">Membrane</keyword>
<evidence type="ECO:0000256" key="1">
    <source>
        <dbReference type="SAM" id="Phobius"/>
    </source>
</evidence>
<organism evidence="2 3">
    <name type="scientific">Cordyceps militaris (strain CM01)</name>
    <name type="common">Caterpillar fungus</name>
    <dbReference type="NCBI Taxonomy" id="983644"/>
    <lineage>
        <taxon>Eukaryota</taxon>
        <taxon>Fungi</taxon>
        <taxon>Dikarya</taxon>
        <taxon>Ascomycota</taxon>
        <taxon>Pezizomycotina</taxon>
        <taxon>Sordariomycetes</taxon>
        <taxon>Hypocreomycetidae</taxon>
        <taxon>Hypocreales</taxon>
        <taxon>Cordycipitaceae</taxon>
        <taxon>Cordyceps</taxon>
    </lineage>
</organism>
<sequence length="138" mass="15382">MFPCSHLAGEVRRCTGSESGEAHKVSQPGRYPSPATFAHGTASCPATNSFKTGSLSYFLEPDPRVTWSMFMFLDKTHYHRIVGLVISFFFYFRFAALGLFDTEASLYDHRGSVRVRVVRLRACGLAGLGLRGIDPHLY</sequence>
<gene>
    <name evidence="2" type="ORF">CCM_07050</name>
</gene>
<reference evidence="2 3" key="1">
    <citation type="journal article" date="2011" name="Genome Biol.">
        <title>Genome sequence of the insect pathogenic fungus Cordyceps militaris, a valued traditional Chinese medicine.</title>
        <authorList>
            <person name="Zheng P."/>
            <person name="Xia Y."/>
            <person name="Xiao G."/>
            <person name="Xiong C."/>
            <person name="Hu X."/>
            <person name="Zhang S."/>
            <person name="Zheng H."/>
            <person name="Huang Y."/>
            <person name="Zhou Y."/>
            <person name="Wang S."/>
            <person name="Zhao G.P."/>
            <person name="Liu X."/>
            <person name="St Leger R.J."/>
            <person name="Wang C."/>
        </authorList>
    </citation>
    <scope>NUCLEOTIDE SEQUENCE [LARGE SCALE GENOMIC DNA]</scope>
    <source>
        <strain evidence="2 3">CM01</strain>
    </source>
</reference>
<proteinExistence type="predicted"/>
<dbReference type="RefSeq" id="XP_006672251.1">
    <property type="nucleotide sequence ID" value="XM_006672188.1"/>
</dbReference>
<name>G3JLQ6_CORMM</name>
<dbReference type="HOGENOM" id="CLU_1855175_0_0_1"/>
<dbReference type="Proteomes" id="UP000001610">
    <property type="component" value="Unassembled WGS sequence"/>
</dbReference>
<keyword evidence="3" id="KW-1185">Reference proteome</keyword>
<keyword evidence="1" id="KW-1133">Transmembrane helix</keyword>
<dbReference type="EMBL" id="JH126403">
    <property type="protein sequence ID" value="EGX90630.1"/>
    <property type="molecule type" value="Genomic_DNA"/>
</dbReference>
<accession>G3JLQ6</accession>
<dbReference type="InParanoid" id="G3JLQ6"/>